<feature type="transmembrane region" description="Helical" evidence="2">
    <location>
        <begin position="30"/>
        <end position="53"/>
    </location>
</feature>
<keyword evidence="2" id="KW-0812">Transmembrane</keyword>
<keyword evidence="4" id="KW-1185">Reference proteome</keyword>
<accession>A0ABU8MG20</accession>
<feature type="transmembrane region" description="Helical" evidence="2">
    <location>
        <begin position="200"/>
        <end position="219"/>
    </location>
</feature>
<name>A0ABU8MG20_9PSEU</name>
<feature type="transmembrane region" description="Helical" evidence="2">
    <location>
        <begin position="73"/>
        <end position="92"/>
    </location>
</feature>
<evidence type="ECO:0008006" key="5">
    <source>
        <dbReference type="Google" id="ProtNLM"/>
    </source>
</evidence>
<dbReference type="RefSeq" id="WP_337692893.1">
    <property type="nucleotide sequence ID" value="NZ_JBBEGN010000001.1"/>
</dbReference>
<dbReference type="Proteomes" id="UP001385809">
    <property type="component" value="Unassembled WGS sequence"/>
</dbReference>
<sequence length="233" mass="24679">MGHRGARRDRLPADHQQARRPRPWLRESRYLSGWFTVVAVVGQSQVYVVLLLAGLLLSTTDAAGLRAVQLLVYQPPVTFMAALLLLLTPAFARKATDPAALDRLRTTALAAMGVLGLVVLAAIPLRHVLLDLLFPSYTAFAALVVPVAIQSVLAGLTVPFHARLRGLRRPRALFGVQVLTTTGVVAGAALGLLVAGVDGLAWGMTIAGAVSLAAMAVVAERAPLPRPQEVAVR</sequence>
<evidence type="ECO:0000313" key="4">
    <source>
        <dbReference type="Proteomes" id="UP001385809"/>
    </source>
</evidence>
<keyword evidence="2" id="KW-1133">Transmembrane helix</keyword>
<evidence type="ECO:0000256" key="2">
    <source>
        <dbReference type="SAM" id="Phobius"/>
    </source>
</evidence>
<comment type="caution">
    <text evidence="3">The sequence shown here is derived from an EMBL/GenBank/DDBJ whole genome shotgun (WGS) entry which is preliminary data.</text>
</comment>
<feature type="transmembrane region" description="Helical" evidence="2">
    <location>
        <begin position="137"/>
        <end position="160"/>
    </location>
</feature>
<protein>
    <recommendedName>
        <fullName evidence="5">Oligosaccharide flippase family protein</fullName>
    </recommendedName>
</protein>
<feature type="transmembrane region" description="Helical" evidence="2">
    <location>
        <begin position="172"/>
        <end position="194"/>
    </location>
</feature>
<reference evidence="3 4" key="1">
    <citation type="submission" date="2024-03" db="EMBL/GenBank/DDBJ databases">
        <title>Actinomycetospora sp. OC33-EN08, a novel actinomycete isolated from wild orchid (Aerides multiflora).</title>
        <authorList>
            <person name="Suriyachadkun C."/>
        </authorList>
    </citation>
    <scope>NUCLEOTIDE SEQUENCE [LARGE SCALE GENOMIC DNA]</scope>
    <source>
        <strain evidence="3 4">OC33-EN08</strain>
    </source>
</reference>
<organism evidence="3 4">
    <name type="scientific">Actinomycetospora aurantiaca</name>
    <dbReference type="NCBI Taxonomy" id="3129233"/>
    <lineage>
        <taxon>Bacteria</taxon>
        <taxon>Bacillati</taxon>
        <taxon>Actinomycetota</taxon>
        <taxon>Actinomycetes</taxon>
        <taxon>Pseudonocardiales</taxon>
        <taxon>Pseudonocardiaceae</taxon>
        <taxon>Actinomycetospora</taxon>
    </lineage>
</organism>
<feature type="region of interest" description="Disordered" evidence="1">
    <location>
        <begin position="1"/>
        <end position="20"/>
    </location>
</feature>
<keyword evidence="2" id="KW-0472">Membrane</keyword>
<gene>
    <name evidence="3" type="ORF">WCD74_00735</name>
</gene>
<evidence type="ECO:0000256" key="1">
    <source>
        <dbReference type="SAM" id="MobiDB-lite"/>
    </source>
</evidence>
<feature type="compositionally biased region" description="Basic and acidic residues" evidence="1">
    <location>
        <begin position="8"/>
        <end position="17"/>
    </location>
</feature>
<proteinExistence type="predicted"/>
<feature type="transmembrane region" description="Helical" evidence="2">
    <location>
        <begin position="104"/>
        <end position="125"/>
    </location>
</feature>
<evidence type="ECO:0000313" key="3">
    <source>
        <dbReference type="EMBL" id="MEJ2866268.1"/>
    </source>
</evidence>
<dbReference type="EMBL" id="JBBEGN010000001">
    <property type="protein sequence ID" value="MEJ2866268.1"/>
    <property type="molecule type" value="Genomic_DNA"/>
</dbReference>